<keyword evidence="4" id="KW-1185">Reference proteome</keyword>
<keyword evidence="1" id="KW-0732">Signal</keyword>
<sequence length="182" mass="20418">MKNLKLKSAVMIAFILSVSNFTYAQHDHSKMNMEHQNKDMMNHYGNNMVKLNDENLTKAYMHYTMINEALVETNAAKVQMTSKMLVEILNSYGKASDAAQVATQLASTSDIKEQRVLFSDLSSAFEPLLKGNIVEGEIFKTFCPMANNGGSYWFSNSNKIENPYMDKAMSGCGSVKETFKPI</sequence>
<evidence type="ECO:0000313" key="3">
    <source>
        <dbReference type="EMBL" id="GGK18640.1"/>
    </source>
</evidence>
<dbReference type="Pfam" id="PF11827">
    <property type="entry name" value="DUF3347"/>
    <property type="match status" value="1"/>
</dbReference>
<evidence type="ECO:0000259" key="2">
    <source>
        <dbReference type="Pfam" id="PF11827"/>
    </source>
</evidence>
<dbReference type="AlphaFoldDB" id="A0A8J3BG03"/>
<dbReference type="EMBL" id="BMNR01000002">
    <property type="protein sequence ID" value="GGK18640.1"/>
    <property type="molecule type" value="Genomic_DNA"/>
</dbReference>
<feature type="signal peptide" evidence="1">
    <location>
        <begin position="1"/>
        <end position="24"/>
    </location>
</feature>
<reference evidence="3" key="1">
    <citation type="journal article" date="2014" name="Int. J. Syst. Evol. Microbiol.">
        <title>Complete genome sequence of Corynebacterium casei LMG S-19264T (=DSM 44701T), isolated from a smear-ripened cheese.</title>
        <authorList>
            <consortium name="US DOE Joint Genome Institute (JGI-PGF)"/>
            <person name="Walter F."/>
            <person name="Albersmeier A."/>
            <person name="Kalinowski J."/>
            <person name="Ruckert C."/>
        </authorList>
    </citation>
    <scope>NUCLEOTIDE SEQUENCE</scope>
    <source>
        <strain evidence="3">JCM 12862</strain>
    </source>
</reference>
<gene>
    <name evidence="3" type="ORF">GCM10007962_11010</name>
</gene>
<organism evidence="3 4">
    <name type="scientific">Yeosuana aromativorans</name>
    <dbReference type="NCBI Taxonomy" id="288019"/>
    <lineage>
        <taxon>Bacteria</taxon>
        <taxon>Pseudomonadati</taxon>
        <taxon>Bacteroidota</taxon>
        <taxon>Flavobacteriia</taxon>
        <taxon>Flavobacteriales</taxon>
        <taxon>Flavobacteriaceae</taxon>
        <taxon>Yeosuana</taxon>
    </lineage>
</organism>
<reference evidence="3" key="2">
    <citation type="submission" date="2020-09" db="EMBL/GenBank/DDBJ databases">
        <authorList>
            <person name="Sun Q."/>
            <person name="Ohkuma M."/>
        </authorList>
    </citation>
    <scope>NUCLEOTIDE SEQUENCE</scope>
    <source>
        <strain evidence="3">JCM 12862</strain>
    </source>
</reference>
<proteinExistence type="predicted"/>
<feature type="chain" id="PRO_5035284154" description="DUF3347 domain-containing protein" evidence="1">
    <location>
        <begin position="25"/>
        <end position="182"/>
    </location>
</feature>
<dbReference type="InterPro" id="IPR021782">
    <property type="entry name" value="DUF3347"/>
</dbReference>
<name>A0A8J3BG03_9FLAO</name>
<protein>
    <recommendedName>
        <fullName evidence="2">DUF3347 domain-containing protein</fullName>
    </recommendedName>
</protein>
<dbReference type="RefSeq" id="WP_166961730.1">
    <property type="nucleotide sequence ID" value="NZ_BMNR01000002.1"/>
</dbReference>
<dbReference type="Proteomes" id="UP000612329">
    <property type="component" value="Unassembled WGS sequence"/>
</dbReference>
<accession>A0A8J3BG03</accession>
<feature type="domain" description="DUF3347" evidence="2">
    <location>
        <begin position="60"/>
        <end position="131"/>
    </location>
</feature>
<evidence type="ECO:0000256" key="1">
    <source>
        <dbReference type="SAM" id="SignalP"/>
    </source>
</evidence>
<comment type="caution">
    <text evidence="3">The sequence shown here is derived from an EMBL/GenBank/DDBJ whole genome shotgun (WGS) entry which is preliminary data.</text>
</comment>
<evidence type="ECO:0000313" key="4">
    <source>
        <dbReference type="Proteomes" id="UP000612329"/>
    </source>
</evidence>